<dbReference type="InterPro" id="IPR014752">
    <property type="entry name" value="Arrestin-like_C"/>
</dbReference>
<evidence type="ECO:0000313" key="2">
    <source>
        <dbReference type="WBParaSite" id="PSAMB.scaffold2937size20488.g19669.t1"/>
    </source>
</evidence>
<name>A0A914W132_9BILA</name>
<proteinExistence type="predicted"/>
<evidence type="ECO:0000313" key="1">
    <source>
        <dbReference type="Proteomes" id="UP000887566"/>
    </source>
</evidence>
<organism evidence="1 2">
    <name type="scientific">Plectus sambesii</name>
    <dbReference type="NCBI Taxonomy" id="2011161"/>
    <lineage>
        <taxon>Eukaryota</taxon>
        <taxon>Metazoa</taxon>
        <taxon>Ecdysozoa</taxon>
        <taxon>Nematoda</taxon>
        <taxon>Chromadorea</taxon>
        <taxon>Plectida</taxon>
        <taxon>Plectina</taxon>
        <taxon>Plectoidea</taxon>
        <taxon>Plectidae</taxon>
        <taxon>Plectus</taxon>
    </lineage>
</organism>
<dbReference type="SUPFAM" id="SSF81296">
    <property type="entry name" value="E set domains"/>
    <property type="match status" value="1"/>
</dbReference>
<dbReference type="WBParaSite" id="PSAMB.scaffold2937size20488.g19669.t1">
    <property type="protein sequence ID" value="PSAMB.scaffold2937size20488.g19669.t1"/>
    <property type="gene ID" value="PSAMB.scaffold2937size20488.g19669"/>
</dbReference>
<keyword evidence="1" id="KW-1185">Reference proteome</keyword>
<protein>
    <submittedName>
        <fullName evidence="2">Uncharacterized protein</fullName>
    </submittedName>
</protein>
<accession>A0A914W132</accession>
<dbReference type="InterPro" id="IPR014756">
    <property type="entry name" value="Ig_E-set"/>
</dbReference>
<dbReference type="Gene3D" id="2.60.40.640">
    <property type="match status" value="1"/>
</dbReference>
<dbReference type="AlphaFoldDB" id="A0A914W132"/>
<reference evidence="2" key="1">
    <citation type="submission" date="2022-11" db="UniProtKB">
        <authorList>
            <consortium name="WormBaseParasite"/>
        </authorList>
    </citation>
    <scope>IDENTIFICATION</scope>
</reference>
<sequence length="214" mass="23953">MKPELFRIIFDGPGKNFHPGSAVSGFVELQLKQDAVVHAVILSFQGTKISKNLLLNDQKIQLGSHIGEPRQTQPTVLAAGRHKLRFSFKSPICKLTSEPSGKGQLHTSKNAAIFTLKARIVRRWHFDIVTKEIFIVQPIFYTYRYTSNNKVALKFDEANSARKHMTILFNKTAAGKVSSVENGLMVNTSQILNQKNCKIRFRITTGGSVVRATK</sequence>
<dbReference type="Proteomes" id="UP000887566">
    <property type="component" value="Unplaced"/>
</dbReference>